<evidence type="ECO:0000313" key="2">
    <source>
        <dbReference type="EMBL" id="BDB95987.1"/>
    </source>
</evidence>
<evidence type="ECO:0000313" key="3">
    <source>
        <dbReference type="Proteomes" id="UP001320209"/>
    </source>
</evidence>
<protein>
    <submittedName>
        <fullName evidence="2">Uncharacterized protein</fullName>
    </submittedName>
</protein>
<feature type="signal peptide" evidence="1">
    <location>
        <begin position="1"/>
        <end position="21"/>
    </location>
</feature>
<gene>
    <name evidence="2" type="ORF">HYD_1200</name>
</gene>
<keyword evidence="3" id="KW-1185">Reference proteome</keyword>
<dbReference type="Proteomes" id="UP001320209">
    <property type="component" value="Chromosome"/>
</dbReference>
<dbReference type="EMBL" id="AP025225">
    <property type="protein sequence ID" value="BDB95987.1"/>
    <property type="molecule type" value="Genomic_DNA"/>
</dbReference>
<accession>A0ABM7V887</accession>
<organism evidence="2 3">
    <name type="scientific">Candidatus Hydrogenosomobacter endosymbioticus</name>
    <dbReference type="NCBI Taxonomy" id="2558174"/>
    <lineage>
        <taxon>Bacteria</taxon>
        <taxon>Pseudomonadati</taxon>
        <taxon>Pseudomonadota</taxon>
        <taxon>Alphaproteobacteria</taxon>
        <taxon>Holosporales</taxon>
        <taxon>Holosporaceae</taxon>
        <taxon>Candidatus Hydrogenosomobacter</taxon>
    </lineage>
</organism>
<name>A0ABM7V887_9PROT</name>
<evidence type="ECO:0000256" key="1">
    <source>
        <dbReference type="SAM" id="SignalP"/>
    </source>
</evidence>
<dbReference type="RefSeq" id="WP_236865283.1">
    <property type="nucleotide sequence ID" value="NZ_AP025225.1"/>
</dbReference>
<sequence length="380" mass="44350">MNVKTTILIAVCVIKSISAMAGTHKFGRKMFPNDKNASESVREAMQYGAIAEKDVSKKPIKKIDNQKRKNNNVADKSWKLSLRANVVKPGEELFLEEGEIPADQRFKKVLPRAEREKLERSEVNHEKGLAQQYFAQLPAEDQRYDQSKASALNEKYRYFATNENVYKRLYDDARNRVAVKNFEIQKKNSGKFDVAPFPFIEEKSRNIALDLSWNELDLKYRSNIDNFFKNILNQYSYRSEKKGEEERLAAEIGNFIEKEAEKNFKDELKKEPGMTGEEKEAGLLSWKYKVADYLKWKFTVAKFDKSLKEKAIPLVEYILEEISHDNERILPTLERLRDALKNDLLEKGIREELIAEEQEQNLLMQRQSNDRGPFQVNFND</sequence>
<keyword evidence="1" id="KW-0732">Signal</keyword>
<feature type="chain" id="PRO_5046646944" evidence="1">
    <location>
        <begin position="22"/>
        <end position="380"/>
    </location>
</feature>
<proteinExistence type="predicted"/>
<reference evidence="2" key="1">
    <citation type="submission" date="2021-10" db="EMBL/GenBank/DDBJ databases">
        <title>Genome Sequence of The Candidatus Hydrogeosomobacter endosymbioticus, an Intracellular Bacterial Symbiont of the Anaerobic Ciliate GW7.</title>
        <authorList>
            <person name="Shiohama Y."/>
            <person name="Shinzato N."/>
        </authorList>
    </citation>
    <scope>NUCLEOTIDE SEQUENCE [LARGE SCALE GENOMIC DNA]</scope>
    <source>
        <strain evidence="2">200920</strain>
    </source>
</reference>